<feature type="non-terminal residue" evidence="2">
    <location>
        <position position="430"/>
    </location>
</feature>
<sequence>DELWEGEELEEEEDELEEEEDELEEEEDELEEEEDELEEEEEEDVSLVEQPAEPQKGKTTPAEKKETKPPEKKETKSEVGEEEEDELEEEEEEDIRAEMEENFIQRFQIYESSRQNVIEIFSNWDRLQGIVQLPVDQREDQAPTPTKQNGQKKTVKPQEKVEKKPVGKYEDNRNLKSSQLETQHEVAEGAVRAQHVGVPCLDIPVTNPEDMTRMILESGKLPSTEEMMTSLGIYPFGPPLPPTATFSLVDYPEERWDYAEDSSANGQQQMGKEASKDKSPQEKRISTQSTKSPSDASTKSRSLSEAKESTMSEASSLIARWKQCRWIVPPHGEVKLTVRFRTTQPGKFKRMLRFEIMGSKRLYKLPCFGTGLYPSINEDPRLVFPQWRKTMEDDEIIFREYVESTKLFHFGPLLCGKSREWYVLPAPEQA</sequence>
<dbReference type="GO" id="GO:0005930">
    <property type="term" value="C:axoneme"/>
    <property type="evidence" value="ECO:0007669"/>
    <property type="project" value="TreeGrafter"/>
</dbReference>
<dbReference type="EMBL" id="VZRN01002613">
    <property type="protein sequence ID" value="NWV78316.1"/>
    <property type="molecule type" value="Genomic_DNA"/>
</dbReference>
<feature type="region of interest" description="Disordered" evidence="1">
    <location>
        <begin position="135"/>
        <end position="181"/>
    </location>
</feature>
<organism evidence="2 3">
    <name type="scientific">Dasyornis broadbenti</name>
    <name type="common">rufous bristle-bird</name>
    <dbReference type="NCBI Taxonomy" id="243059"/>
    <lineage>
        <taxon>Eukaryota</taxon>
        <taxon>Metazoa</taxon>
        <taxon>Chordata</taxon>
        <taxon>Craniata</taxon>
        <taxon>Vertebrata</taxon>
        <taxon>Euteleostomi</taxon>
        <taxon>Archelosauria</taxon>
        <taxon>Archosauria</taxon>
        <taxon>Dinosauria</taxon>
        <taxon>Saurischia</taxon>
        <taxon>Theropoda</taxon>
        <taxon>Coelurosauria</taxon>
        <taxon>Aves</taxon>
        <taxon>Neognathae</taxon>
        <taxon>Neoaves</taxon>
        <taxon>Telluraves</taxon>
        <taxon>Australaves</taxon>
        <taxon>Passeriformes</taxon>
        <taxon>Meliphagoidea</taxon>
        <taxon>Dasyornithidae</taxon>
        <taxon>Dasyornis</taxon>
    </lineage>
</organism>
<feature type="compositionally biased region" description="Basic and acidic residues" evidence="1">
    <location>
        <begin position="156"/>
        <end position="174"/>
    </location>
</feature>
<dbReference type="GO" id="GO:1904158">
    <property type="term" value="P:axonemal central apparatus assembly"/>
    <property type="evidence" value="ECO:0007669"/>
    <property type="project" value="TreeGrafter"/>
</dbReference>
<gene>
    <name evidence="2" type="primary">Hydin_1</name>
    <name evidence="2" type="ORF">DASBRO_R16032</name>
</gene>
<dbReference type="AlphaFoldDB" id="A0A7K6HRI6"/>
<name>A0A7K6HRI6_9PASS</name>
<keyword evidence="3" id="KW-1185">Reference proteome</keyword>
<feature type="compositionally biased region" description="Basic and acidic residues" evidence="1">
    <location>
        <begin position="273"/>
        <end position="285"/>
    </location>
</feature>
<dbReference type="PANTHER" id="PTHR23053:SF0">
    <property type="entry name" value="HYDROCEPHALUS-INDUCING PROTEIN HOMOLOG"/>
    <property type="match status" value="1"/>
</dbReference>
<proteinExistence type="predicted"/>
<reference evidence="2 3" key="1">
    <citation type="submission" date="2019-09" db="EMBL/GenBank/DDBJ databases">
        <title>Bird 10,000 Genomes (B10K) Project - Family phase.</title>
        <authorList>
            <person name="Zhang G."/>
        </authorList>
    </citation>
    <scope>NUCLEOTIDE SEQUENCE [LARGE SCALE GENOMIC DNA]</scope>
    <source>
        <strain evidence="2">B10K-DU-029-49</strain>
        <tissue evidence="2">Liver</tissue>
    </source>
</reference>
<feature type="region of interest" description="Disordered" evidence="1">
    <location>
        <begin position="259"/>
        <end position="309"/>
    </location>
</feature>
<feature type="region of interest" description="Disordered" evidence="1">
    <location>
        <begin position="1"/>
        <end position="99"/>
    </location>
</feature>
<feature type="compositionally biased region" description="Basic and acidic residues" evidence="1">
    <location>
        <begin position="61"/>
        <end position="79"/>
    </location>
</feature>
<dbReference type="Proteomes" id="UP000521322">
    <property type="component" value="Unassembled WGS sequence"/>
</dbReference>
<accession>A0A7K6HRI6</accession>
<dbReference type="PANTHER" id="PTHR23053">
    <property type="entry name" value="DLEC1 DELETED IN LUNG AND ESOPHAGEAL CANCER 1"/>
    <property type="match status" value="1"/>
</dbReference>
<dbReference type="GO" id="GO:0003341">
    <property type="term" value="P:cilium movement"/>
    <property type="evidence" value="ECO:0007669"/>
    <property type="project" value="TreeGrafter"/>
</dbReference>
<evidence type="ECO:0000313" key="2">
    <source>
        <dbReference type="EMBL" id="NWV78316.1"/>
    </source>
</evidence>
<feature type="non-terminal residue" evidence="2">
    <location>
        <position position="1"/>
    </location>
</feature>
<dbReference type="InterPro" id="IPR033305">
    <property type="entry name" value="Hydin-like"/>
</dbReference>
<protein>
    <submittedName>
        <fullName evidence="2">HYDIN protein</fullName>
    </submittedName>
</protein>
<feature type="compositionally biased region" description="Polar residues" evidence="1">
    <location>
        <begin position="286"/>
        <end position="301"/>
    </location>
</feature>
<evidence type="ECO:0000256" key="1">
    <source>
        <dbReference type="SAM" id="MobiDB-lite"/>
    </source>
</evidence>
<feature type="compositionally biased region" description="Acidic residues" evidence="1">
    <location>
        <begin position="1"/>
        <end position="46"/>
    </location>
</feature>
<comment type="caution">
    <text evidence="2">The sequence shown here is derived from an EMBL/GenBank/DDBJ whole genome shotgun (WGS) entry which is preliminary data.</text>
</comment>
<feature type="compositionally biased region" description="Acidic residues" evidence="1">
    <location>
        <begin position="80"/>
        <end position="95"/>
    </location>
</feature>
<evidence type="ECO:0000313" key="3">
    <source>
        <dbReference type="Proteomes" id="UP000521322"/>
    </source>
</evidence>